<comment type="caution">
    <text evidence="4">The sequence shown here is derived from an EMBL/GenBank/DDBJ whole genome shotgun (WGS) entry which is preliminary data.</text>
</comment>
<sequence precursor="true">MPSDATSPPRTIRRSWRLVGCALALLATLGGQAAPAQSVAEPAAPTAATPPPVAPPPTPKDGASAPPKVPAPAGPDTTIWIDDAGVPRPVVGVTYDEFAKAWRAYQGSDPAAASPRFTLNEVDVRGRQENGHAAFDVTIELELLSDQPVEAPIGFGGAVLDKKPTGLQPTDAFGYSDQAEAYAVTLSGKGPRTIGLSLLTPIRTSGQANELSLSLPRAILSKLQLQLSGRATDVAPIEGALLEVDQAEEGARLSVTGGVGPLRLRWRSPDQTRVAAQTVLDAEGEITSTIDSGGVKSTAVLRVRSFGGEFDRFQVRLPAGAKRIPVESAADNGVRVEPSADGRTCTVLLSERTVGPVTVEIATERAIGSAVGSEPPNQSRVDLAGFEVLGAVRQEGYHAVIVDEDTRLRWFDLRGARRVAVEDLPASLATPQPNYAVRCFRPQGSIPVEVRQRETRIQAAPSYHLEILPDVALLHVSSRYQIIGAPILDFGFDLNGWTLSSDPIEPAELVDATSLGQDDDGTFDFALLRPRLGNVTVGFHARSYALTPDGDPFEVVLPQPRQPASYALDRRDLLITVDPSLWLTIDPRTFEMLEPAPSSAADGEPTAQQTFRFRDDAYAQLPGRAVRLYGVLTRRAGELHANAAGARVTIAEDQTSVEQSFYLEVRKQPRERIEFDAPPAITDGTDLAFYLLTDAPSVNDARVTTVREQLEWRLQAGGRRVVVELPRPWSGALNLVAGFRLPSGADELADEQGSLSVPLMAPTGVGSFEHDATIESPDALTLRVDDEADAWQTQESSEGVLRVVGSNSAGAMRLTRVPPRRVIETPTVVTRVWRQSWRRGATLQQRSAWRVLAGKPEVLLTAPPSVTPQSIVVQVDGQPVRPEPFDTRTLRVPLPQDGAGEHTVEARRVEALSGESGGQMTLRPLQIQADTSQAMCYWQVVLPSDLWMLSAPEGLRPAWRAGWRQGRFRRLPVKDSAQLESWVGATHQDLPLDAGERAYLYSALALPEGTWRVTTIDQKIAVLATSLLAMAIGLVIGYSPPRVRHVAIGLLCVLILLFGYWRPADLAMAAQAGAIGLVALFAGWVAMLTLSPGKKTLVTLSDDSTSIRHASTNQDGHLNVGGGTVSTNAPTVSLEVSNPLP</sequence>
<keyword evidence="2" id="KW-1133">Transmembrane helix</keyword>
<evidence type="ECO:0000313" key="5">
    <source>
        <dbReference type="Proteomes" id="UP000316714"/>
    </source>
</evidence>
<accession>A0A5C5VDK3</accession>
<keyword evidence="2" id="KW-0472">Membrane</keyword>
<dbReference type="Proteomes" id="UP000316714">
    <property type="component" value="Unassembled WGS sequence"/>
</dbReference>
<dbReference type="RefSeq" id="WP_146563812.1">
    <property type="nucleotide sequence ID" value="NZ_SIHJ01000001.1"/>
</dbReference>
<keyword evidence="3" id="KW-0732">Signal</keyword>
<dbReference type="AlphaFoldDB" id="A0A5C5VDK3"/>
<dbReference type="EMBL" id="SIHJ01000001">
    <property type="protein sequence ID" value="TWT36696.1"/>
    <property type="molecule type" value="Genomic_DNA"/>
</dbReference>
<proteinExistence type="predicted"/>
<evidence type="ECO:0000256" key="3">
    <source>
        <dbReference type="SAM" id="SignalP"/>
    </source>
</evidence>
<feature type="transmembrane region" description="Helical" evidence="2">
    <location>
        <begin position="1020"/>
        <end position="1038"/>
    </location>
</feature>
<feature type="compositionally biased region" description="Low complexity" evidence="1">
    <location>
        <begin position="34"/>
        <end position="47"/>
    </location>
</feature>
<feature type="region of interest" description="Disordered" evidence="1">
    <location>
        <begin position="34"/>
        <end position="74"/>
    </location>
</feature>
<keyword evidence="5" id="KW-1185">Reference proteome</keyword>
<name>A0A5C5VDK3_9BACT</name>
<organism evidence="4 5">
    <name type="scientific">Posidoniimonas corsicana</name>
    <dbReference type="NCBI Taxonomy" id="1938618"/>
    <lineage>
        <taxon>Bacteria</taxon>
        <taxon>Pseudomonadati</taxon>
        <taxon>Planctomycetota</taxon>
        <taxon>Planctomycetia</taxon>
        <taxon>Pirellulales</taxon>
        <taxon>Lacipirellulaceae</taxon>
        <taxon>Posidoniimonas</taxon>
    </lineage>
</organism>
<gene>
    <name evidence="4" type="ORF">KOR34_16360</name>
</gene>
<feature type="transmembrane region" description="Helical" evidence="2">
    <location>
        <begin position="1068"/>
        <end position="1090"/>
    </location>
</feature>
<feature type="compositionally biased region" description="Pro residues" evidence="1">
    <location>
        <begin position="48"/>
        <end position="59"/>
    </location>
</feature>
<dbReference type="OrthoDB" id="223521at2"/>
<evidence type="ECO:0000313" key="4">
    <source>
        <dbReference type="EMBL" id="TWT36696.1"/>
    </source>
</evidence>
<feature type="chain" id="PRO_5022674852" evidence="3">
    <location>
        <begin position="34"/>
        <end position="1141"/>
    </location>
</feature>
<feature type="transmembrane region" description="Helical" evidence="2">
    <location>
        <begin position="1045"/>
        <end position="1062"/>
    </location>
</feature>
<evidence type="ECO:0000256" key="1">
    <source>
        <dbReference type="SAM" id="MobiDB-lite"/>
    </source>
</evidence>
<protein>
    <submittedName>
        <fullName evidence="4">Uncharacterized protein</fullName>
    </submittedName>
</protein>
<keyword evidence="2" id="KW-0812">Transmembrane</keyword>
<evidence type="ECO:0000256" key="2">
    <source>
        <dbReference type="SAM" id="Phobius"/>
    </source>
</evidence>
<feature type="region of interest" description="Disordered" evidence="1">
    <location>
        <begin position="1111"/>
        <end position="1130"/>
    </location>
</feature>
<reference evidence="4 5" key="1">
    <citation type="submission" date="2019-02" db="EMBL/GenBank/DDBJ databases">
        <title>Deep-cultivation of Planctomycetes and their phenomic and genomic characterization uncovers novel biology.</title>
        <authorList>
            <person name="Wiegand S."/>
            <person name="Jogler M."/>
            <person name="Boedeker C."/>
            <person name="Pinto D."/>
            <person name="Vollmers J."/>
            <person name="Rivas-Marin E."/>
            <person name="Kohn T."/>
            <person name="Peeters S.H."/>
            <person name="Heuer A."/>
            <person name="Rast P."/>
            <person name="Oberbeckmann S."/>
            <person name="Bunk B."/>
            <person name="Jeske O."/>
            <person name="Meyerdierks A."/>
            <person name="Storesund J.E."/>
            <person name="Kallscheuer N."/>
            <person name="Luecker S."/>
            <person name="Lage O.M."/>
            <person name="Pohl T."/>
            <person name="Merkel B.J."/>
            <person name="Hornburger P."/>
            <person name="Mueller R.-W."/>
            <person name="Bruemmer F."/>
            <person name="Labrenz M."/>
            <person name="Spormann A.M."/>
            <person name="Op Den Camp H."/>
            <person name="Overmann J."/>
            <person name="Amann R."/>
            <person name="Jetten M.S.M."/>
            <person name="Mascher T."/>
            <person name="Medema M.H."/>
            <person name="Devos D.P."/>
            <person name="Kaster A.-K."/>
            <person name="Ovreas L."/>
            <person name="Rohde M."/>
            <person name="Galperin M.Y."/>
            <person name="Jogler C."/>
        </authorList>
    </citation>
    <scope>NUCLEOTIDE SEQUENCE [LARGE SCALE GENOMIC DNA]</scope>
    <source>
        <strain evidence="4 5">KOR34</strain>
    </source>
</reference>
<feature type="signal peptide" evidence="3">
    <location>
        <begin position="1"/>
        <end position="33"/>
    </location>
</feature>